<gene>
    <name evidence="9" type="ORF">BCR34DRAFT_597929</name>
</gene>
<keyword evidence="4 7" id="KW-0862">Zinc</keyword>
<dbReference type="GO" id="GO:0034599">
    <property type="term" value="P:cellular response to oxidative stress"/>
    <property type="evidence" value="ECO:0007669"/>
    <property type="project" value="TreeGrafter"/>
</dbReference>
<dbReference type="GO" id="GO:0005737">
    <property type="term" value="C:cytoplasm"/>
    <property type="evidence" value="ECO:0007669"/>
    <property type="project" value="TreeGrafter"/>
</dbReference>
<comment type="function">
    <text evidence="8">Reversible hydration of carbon dioxide.</text>
</comment>
<dbReference type="Proteomes" id="UP000193144">
    <property type="component" value="Unassembled WGS sequence"/>
</dbReference>
<dbReference type="PANTHER" id="PTHR11002:SF76">
    <property type="entry name" value="CARBONIC ANHYDRASE"/>
    <property type="match status" value="1"/>
</dbReference>
<evidence type="ECO:0000256" key="4">
    <source>
        <dbReference type="ARBA" id="ARBA00022833"/>
    </source>
</evidence>
<evidence type="ECO:0000256" key="6">
    <source>
        <dbReference type="ARBA" id="ARBA00048348"/>
    </source>
</evidence>
<dbReference type="EMBL" id="MCFA01000020">
    <property type="protein sequence ID" value="ORY16132.1"/>
    <property type="molecule type" value="Genomic_DNA"/>
</dbReference>
<evidence type="ECO:0000256" key="5">
    <source>
        <dbReference type="ARBA" id="ARBA00023239"/>
    </source>
</evidence>
<evidence type="ECO:0000256" key="8">
    <source>
        <dbReference type="RuleBase" id="RU003956"/>
    </source>
</evidence>
<dbReference type="EC" id="4.2.1.1" evidence="2 8"/>
<protein>
    <recommendedName>
        <fullName evidence="2 8">Carbonic anhydrase</fullName>
        <ecNumber evidence="2 8">4.2.1.1</ecNumber>
    </recommendedName>
    <alternativeName>
        <fullName evidence="8">Carbonate dehydratase</fullName>
    </alternativeName>
</protein>
<comment type="cofactor">
    <cofactor evidence="7">
        <name>Zn(2+)</name>
        <dbReference type="ChEBI" id="CHEBI:29105"/>
    </cofactor>
    <text evidence="7">Binds 1 zinc ion per subunit.</text>
</comment>
<keyword evidence="3 7" id="KW-0479">Metal-binding</keyword>
<dbReference type="STRING" id="1231657.A0A1Y2A0U5"/>
<dbReference type="SUPFAM" id="SSF53056">
    <property type="entry name" value="beta-carbonic anhydrase, cab"/>
    <property type="match status" value="1"/>
</dbReference>
<proteinExistence type="inferred from homology"/>
<comment type="catalytic activity">
    <reaction evidence="6 8">
        <text>hydrogencarbonate + H(+) = CO2 + H2O</text>
        <dbReference type="Rhea" id="RHEA:10748"/>
        <dbReference type="ChEBI" id="CHEBI:15377"/>
        <dbReference type="ChEBI" id="CHEBI:15378"/>
        <dbReference type="ChEBI" id="CHEBI:16526"/>
        <dbReference type="ChEBI" id="CHEBI:17544"/>
        <dbReference type="EC" id="4.2.1.1"/>
    </reaction>
</comment>
<feature type="binding site" evidence="7">
    <location>
        <position position="34"/>
    </location>
    <ligand>
        <name>Zn(2+)</name>
        <dbReference type="ChEBI" id="CHEBI:29105"/>
    </ligand>
</feature>
<comment type="similarity">
    <text evidence="1 8">Belongs to the beta-class carbonic anhydrase family.</text>
</comment>
<dbReference type="InterPro" id="IPR036874">
    <property type="entry name" value="Carbonic_anhydrase_sf"/>
</dbReference>
<organism evidence="9 10">
    <name type="scientific">Clohesyomyces aquaticus</name>
    <dbReference type="NCBI Taxonomy" id="1231657"/>
    <lineage>
        <taxon>Eukaryota</taxon>
        <taxon>Fungi</taxon>
        <taxon>Dikarya</taxon>
        <taxon>Ascomycota</taxon>
        <taxon>Pezizomycotina</taxon>
        <taxon>Dothideomycetes</taxon>
        <taxon>Pleosporomycetidae</taxon>
        <taxon>Pleosporales</taxon>
        <taxon>Lindgomycetaceae</taxon>
        <taxon>Clohesyomyces</taxon>
    </lineage>
</organism>
<dbReference type="OrthoDB" id="10248475at2759"/>
<dbReference type="PANTHER" id="PTHR11002">
    <property type="entry name" value="CARBONIC ANHYDRASE"/>
    <property type="match status" value="1"/>
</dbReference>
<evidence type="ECO:0000256" key="1">
    <source>
        <dbReference type="ARBA" id="ARBA00006217"/>
    </source>
</evidence>
<evidence type="ECO:0000256" key="2">
    <source>
        <dbReference type="ARBA" id="ARBA00012925"/>
    </source>
</evidence>
<dbReference type="InterPro" id="IPR001765">
    <property type="entry name" value="Carbonic_anhydrase"/>
</dbReference>
<dbReference type="Pfam" id="PF00484">
    <property type="entry name" value="Pro_CA"/>
    <property type="match status" value="1"/>
</dbReference>
<feature type="binding site" evidence="7">
    <location>
        <position position="36"/>
    </location>
    <ligand>
        <name>Zn(2+)</name>
        <dbReference type="ChEBI" id="CHEBI:29105"/>
    </ligand>
</feature>
<name>A0A1Y2A0U5_9PLEO</name>
<dbReference type="AlphaFoldDB" id="A0A1Y2A0U5"/>
<keyword evidence="10" id="KW-1185">Reference proteome</keyword>
<evidence type="ECO:0000256" key="3">
    <source>
        <dbReference type="ARBA" id="ARBA00022723"/>
    </source>
</evidence>
<comment type="caution">
    <text evidence="9">The sequence shown here is derived from an EMBL/GenBank/DDBJ whole genome shotgun (WGS) entry which is preliminary data.</text>
</comment>
<keyword evidence="5 8" id="KW-0456">Lyase</keyword>
<dbReference type="Gene3D" id="3.40.1050.10">
    <property type="entry name" value="Carbonic anhydrase"/>
    <property type="match status" value="1"/>
</dbReference>
<dbReference type="GO" id="GO:0008270">
    <property type="term" value="F:zinc ion binding"/>
    <property type="evidence" value="ECO:0007669"/>
    <property type="project" value="UniProtKB-UniRule"/>
</dbReference>
<dbReference type="GO" id="GO:0071244">
    <property type="term" value="P:cellular response to carbon dioxide"/>
    <property type="evidence" value="ECO:0007669"/>
    <property type="project" value="TreeGrafter"/>
</dbReference>
<feature type="binding site" evidence="7">
    <location>
        <position position="93"/>
    </location>
    <ligand>
        <name>Zn(2+)</name>
        <dbReference type="ChEBI" id="CHEBI:29105"/>
    </ligand>
</feature>
<sequence>MARGKAGQLLRLRVAPNLIPSLGTPEAQVLWMGCSDSGFAETQTLDLLPEEIIEHRNPANVFSNGDMGASSTLEYALRILQVKHIIVAGHYGCRLVNTAAKNSPTRNCDVSGFHEHHGEEPERNGGSKEHNRRLVELHVWSQAQALLRIDRVRGAQQARGLKVHAFVYDSDANECIELMTAE</sequence>
<accession>A0A1Y2A0U5</accession>
<dbReference type="GO" id="GO:0004089">
    <property type="term" value="F:carbonate dehydratase activity"/>
    <property type="evidence" value="ECO:0007669"/>
    <property type="project" value="UniProtKB-UniRule"/>
</dbReference>
<reference evidence="9 10" key="1">
    <citation type="submission" date="2016-07" db="EMBL/GenBank/DDBJ databases">
        <title>Pervasive Adenine N6-methylation of Active Genes in Fungi.</title>
        <authorList>
            <consortium name="DOE Joint Genome Institute"/>
            <person name="Mondo S.J."/>
            <person name="Dannebaum R.O."/>
            <person name="Kuo R.C."/>
            <person name="Labutti K."/>
            <person name="Haridas S."/>
            <person name="Kuo A."/>
            <person name="Salamov A."/>
            <person name="Ahrendt S.R."/>
            <person name="Lipzen A."/>
            <person name="Sullivan W."/>
            <person name="Andreopoulos W.B."/>
            <person name="Clum A."/>
            <person name="Lindquist E."/>
            <person name="Daum C."/>
            <person name="Ramamoorthy G.K."/>
            <person name="Gryganskyi A."/>
            <person name="Culley D."/>
            <person name="Magnuson J.K."/>
            <person name="James T.Y."/>
            <person name="O'Malley M.A."/>
            <person name="Stajich J.E."/>
            <person name="Spatafora J.W."/>
            <person name="Visel A."/>
            <person name="Grigoriev I.V."/>
        </authorList>
    </citation>
    <scope>NUCLEOTIDE SEQUENCE [LARGE SCALE GENOMIC DNA]</scope>
    <source>
        <strain evidence="9 10">CBS 115471</strain>
    </source>
</reference>
<dbReference type="SMART" id="SM00947">
    <property type="entry name" value="Pro_CA"/>
    <property type="match status" value="1"/>
</dbReference>
<feature type="binding site" evidence="7">
    <location>
        <position position="90"/>
    </location>
    <ligand>
        <name>Zn(2+)</name>
        <dbReference type="ChEBI" id="CHEBI:29105"/>
    </ligand>
</feature>
<evidence type="ECO:0000313" key="9">
    <source>
        <dbReference type="EMBL" id="ORY16132.1"/>
    </source>
</evidence>
<evidence type="ECO:0000313" key="10">
    <source>
        <dbReference type="Proteomes" id="UP000193144"/>
    </source>
</evidence>
<evidence type="ECO:0000256" key="7">
    <source>
        <dbReference type="PIRSR" id="PIRSR601765-1"/>
    </source>
</evidence>